<dbReference type="GO" id="GO:0016887">
    <property type="term" value="F:ATP hydrolysis activity"/>
    <property type="evidence" value="ECO:0007669"/>
    <property type="project" value="InterPro"/>
</dbReference>
<dbReference type="GO" id="GO:0005524">
    <property type="term" value="F:ATP binding"/>
    <property type="evidence" value="ECO:0007669"/>
    <property type="project" value="UniProtKB-KW"/>
</dbReference>
<feature type="transmembrane region" description="Helical" evidence="11">
    <location>
        <begin position="720"/>
        <end position="740"/>
    </location>
</feature>
<dbReference type="InterPro" id="IPR011527">
    <property type="entry name" value="ABC1_TM_dom"/>
</dbReference>
<evidence type="ECO:0000256" key="2">
    <source>
        <dbReference type="ARBA" id="ARBA00022448"/>
    </source>
</evidence>
<feature type="domain" description="ABC transmembrane type-1" evidence="13">
    <location>
        <begin position="685"/>
        <end position="967"/>
    </location>
</feature>
<dbReference type="PANTHER" id="PTHR24221">
    <property type="entry name" value="ATP-BINDING CASSETTE SUB-FAMILY B"/>
    <property type="match status" value="1"/>
</dbReference>
<comment type="similarity">
    <text evidence="9">Belongs to the ABC transporter superfamily. Lipid exporter (TC 3.A.1.106) family.</text>
</comment>
<keyword evidence="6" id="KW-0067">ATP-binding</keyword>
<dbReference type="Gene3D" id="3.40.50.300">
    <property type="entry name" value="P-loop containing nucleotide triphosphate hydrolases"/>
    <property type="match status" value="2"/>
</dbReference>
<proteinExistence type="inferred from homology"/>
<dbReference type="Pfam" id="PF00005">
    <property type="entry name" value="ABC_tran"/>
    <property type="match status" value="2"/>
</dbReference>
<evidence type="ECO:0000313" key="15">
    <source>
        <dbReference type="Proteomes" id="UP001143474"/>
    </source>
</evidence>
<gene>
    <name evidence="14" type="ORF">GCM10017600_78770</name>
</gene>
<keyword evidence="8 11" id="KW-0472">Membrane</keyword>
<dbReference type="AlphaFoldDB" id="A0A9W6IBJ7"/>
<dbReference type="SMART" id="SM00382">
    <property type="entry name" value="AAA"/>
    <property type="match status" value="2"/>
</dbReference>
<dbReference type="InterPro" id="IPR027417">
    <property type="entry name" value="P-loop_NTPase"/>
</dbReference>
<evidence type="ECO:0000256" key="7">
    <source>
        <dbReference type="ARBA" id="ARBA00022989"/>
    </source>
</evidence>
<dbReference type="FunFam" id="3.40.50.300:FF:000299">
    <property type="entry name" value="ABC transporter ATP-binding protein/permease"/>
    <property type="match status" value="2"/>
</dbReference>
<comment type="subcellular location">
    <subcellularLocation>
        <location evidence="1">Cell membrane</location>
        <topology evidence="1">Multi-pass membrane protein</topology>
    </subcellularLocation>
</comment>
<reference evidence="14" key="1">
    <citation type="journal article" date="2014" name="Int. J. Syst. Evol. Microbiol.">
        <title>Complete genome sequence of Corynebacterium casei LMG S-19264T (=DSM 44701T), isolated from a smear-ripened cheese.</title>
        <authorList>
            <consortium name="US DOE Joint Genome Institute (JGI-PGF)"/>
            <person name="Walter F."/>
            <person name="Albersmeier A."/>
            <person name="Kalinowski J."/>
            <person name="Ruckert C."/>
        </authorList>
    </citation>
    <scope>NUCLEOTIDE SEQUENCE</scope>
    <source>
        <strain evidence="14">VKM Ac-2007</strain>
    </source>
</reference>
<dbReference type="GO" id="GO:0140359">
    <property type="term" value="F:ABC-type transporter activity"/>
    <property type="evidence" value="ECO:0007669"/>
    <property type="project" value="InterPro"/>
</dbReference>
<evidence type="ECO:0000256" key="8">
    <source>
        <dbReference type="ARBA" id="ARBA00023136"/>
    </source>
</evidence>
<evidence type="ECO:0000256" key="10">
    <source>
        <dbReference type="SAM" id="MobiDB-lite"/>
    </source>
</evidence>
<keyword evidence="4 11" id="KW-0812">Transmembrane</keyword>
<feature type="transmembrane region" description="Helical" evidence="11">
    <location>
        <begin position="905"/>
        <end position="924"/>
    </location>
</feature>
<sequence>MTAPAPARPRGSIRRLAGQCLRHPFAAALVAVSSLLIIALGAVGPLVARAVVDDAVAGRGAATGVVLGVLLGLAALRFAGSFLSQYATETLALGVQHDLRREVFESVQRLDGVRQDGLRTGQVVSRAIVDLQAVQRFLTEATAIAGALAMGVFALGAMAFLSAPLTLVAVLVFALMAVVTLRTGRVLLPATWSARERASDIVQHVAERVAGIRVVTGFGQESREVGRFRGLALRLFAEQLRVATLRARSVVLLAGLPGLAQVALLGLGGWLVMNGTLSLGTFLAFSSYCASLAGPAGALGQLVLTVQTGRVAADRIYEIVDANPVVVEAADPRDLPEGPLAVRLERVSFGYSRQEPVLRDVTLTVEPGETLAIVGATGSGKSTLSLLLPRFYDVHAGSVGLGPPGAETDVRQLRLRDLRSAVGIVFEEPFLFSDTIRANIAYGLPGATDAAVEAAARKAAAHDFVAALPHGYDTVVGDRGITLSGGQRQRVALARALLSEPRVLVMDDATSALDNRTEAAVHAALRDVTGERTTLLIARRRSTLALADRIAVLDRGRVVDVGTRRELEARCPLFTSLLAGPGEELGRSSGAPVTTAEPFRGNGGVPGARRGGEVAGGGFTPGLWPAEEAGAGPGPDTGVGGAPPWAVSLPPADAEPRLPPGLDVEAPDGEPGVGGVVGPVRRPLAVGAALMVLGGLASIALPTLIRHGVDQGVSTGSAPVLWAASGVALLAVLVSSLSVAGQTVVTARAGETVLYLLRVRSFAHLQRLGLDYHEHQRAGQIMTRMTSDVEALSAFVTTGLATALVETLTLLGVAVTLVLADPSLALVAFAVLPPLVMAVLVYRRFSAAAYAEARERDGAVNAELQEGVSGLRVAQAHGAEERSARRFSQRSDAYRRSRLRAGRHLALFSPTVALLFDVAYAAVLAAGSLRVADGEMTVGVLLAFLLYLTRLFSPVQQLSTALDSYQQASVGMRRVAELLRTRPSVAAPERPVRVPARLRGEIELSHVTFRYPGSRRPALRDVSLRIEAGETVAVVGATGAGKSTLVKLIARFYDPEEGRVLVDGVDLRRYPPSRYRRRLGVVPQEPSLFTGDLASNIAYPRPDAGPAEIEEAARRVDALALAASLPLGFRQPVGEHGRGLSAGQQQLVALARAELADPDILLLDEATAALDPLAEAAVLAARERLTRRRTTVVVAHRLATAARADRVLVLHGGRIVEDGGHEHLLAMGGRYARLWSAG</sequence>
<dbReference type="PANTHER" id="PTHR24221:SF629">
    <property type="entry name" value="MULTIDRUG EFFLUX ATP-BINDING_PERMEASE PROTEIN RV0194"/>
    <property type="match status" value="1"/>
</dbReference>
<feature type="region of interest" description="Disordered" evidence="10">
    <location>
        <begin position="584"/>
        <end position="669"/>
    </location>
</feature>
<feature type="transmembrane region" description="Helical" evidence="11">
    <location>
        <begin position="56"/>
        <end position="76"/>
    </location>
</feature>
<feature type="compositionally biased region" description="Gly residues" evidence="10">
    <location>
        <begin position="631"/>
        <end position="641"/>
    </location>
</feature>
<dbReference type="Pfam" id="PF00664">
    <property type="entry name" value="ABC_membrane"/>
    <property type="match status" value="2"/>
</dbReference>
<dbReference type="Gene3D" id="1.20.1560.10">
    <property type="entry name" value="ABC transporter type 1, transmembrane domain"/>
    <property type="match status" value="2"/>
</dbReference>
<feature type="transmembrane region" description="Helical" evidence="11">
    <location>
        <begin position="792"/>
        <end position="818"/>
    </location>
</feature>
<evidence type="ECO:0000256" key="9">
    <source>
        <dbReference type="ARBA" id="ARBA00061644"/>
    </source>
</evidence>
<feature type="domain" description="ABC transporter" evidence="12">
    <location>
        <begin position="1002"/>
        <end position="1237"/>
    </location>
</feature>
<feature type="transmembrane region" description="Helical" evidence="11">
    <location>
        <begin position="684"/>
        <end position="705"/>
    </location>
</feature>
<feature type="transmembrane region" description="Helical" evidence="11">
    <location>
        <begin position="141"/>
        <end position="161"/>
    </location>
</feature>
<dbReference type="InterPro" id="IPR039421">
    <property type="entry name" value="Type_1_exporter"/>
</dbReference>
<organism evidence="14 15">
    <name type="scientific">Streptosporangium carneum</name>
    <dbReference type="NCBI Taxonomy" id="47481"/>
    <lineage>
        <taxon>Bacteria</taxon>
        <taxon>Bacillati</taxon>
        <taxon>Actinomycetota</taxon>
        <taxon>Actinomycetes</taxon>
        <taxon>Streptosporangiales</taxon>
        <taxon>Streptosporangiaceae</taxon>
        <taxon>Streptosporangium</taxon>
    </lineage>
</organism>
<dbReference type="InterPro" id="IPR036640">
    <property type="entry name" value="ABC1_TM_sf"/>
</dbReference>
<evidence type="ECO:0000256" key="5">
    <source>
        <dbReference type="ARBA" id="ARBA00022741"/>
    </source>
</evidence>
<dbReference type="RefSeq" id="WP_271222700.1">
    <property type="nucleotide sequence ID" value="NZ_BAAAVD010000069.1"/>
</dbReference>
<dbReference type="PROSITE" id="PS50929">
    <property type="entry name" value="ABC_TM1F"/>
    <property type="match status" value="2"/>
</dbReference>
<dbReference type="GO" id="GO:0005886">
    <property type="term" value="C:plasma membrane"/>
    <property type="evidence" value="ECO:0007669"/>
    <property type="project" value="UniProtKB-SubCell"/>
</dbReference>
<evidence type="ECO:0000256" key="1">
    <source>
        <dbReference type="ARBA" id="ARBA00004651"/>
    </source>
</evidence>
<accession>A0A9W6IBJ7</accession>
<dbReference type="Proteomes" id="UP001143474">
    <property type="component" value="Unassembled WGS sequence"/>
</dbReference>
<feature type="domain" description="ABC transmembrane type-1" evidence="13">
    <location>
        <begin position="28"/>
        <end position="308"/>
    </location>
</feature>
<dbReference type="CDD" id="cd18543">
    <property type="entry name" value="ABC_6TM_Rv0194_D1_like"/>
    <property type="match status" value="1"/>
</dbReference>
<keyword evidence="15" id="KW-1185">Reference proteome</keyword>
<reference evidence="14" key="2">
    <citation type="submission" date="2023-01" db="EMBL/GenBank/DDBJ databases">
        <authorList>
            <person name="Sun Q."/>
            <person name="Evtushenko L."/>
        </authorList>
    </citation>
    <scope>NUCLEOTIDE SEQUENCE</scope>
    <source>
        <strain evidence="14">VKM Ac-2007</strain>
    </source>
</reference>
<evidence type="ECO:0000256" key="6">
    <source>
        <dbReference type="ARBA" id="ARBA00022840"/>
    </source>
</evidence>
<feature type="transmembrane region" description="Helical" evidence="11">
    <location>
        <begin position="21"/>
        <end position="44"/>
    </location>
</feature>
<keyword evidence="7 11" id="KW-1133">Transmembrane helix</keyword>
<dbReference type="InterPro" id="IPR003439">
    <property type="entry name" value="ABC_transporter-like_ATP-bd"/>
</dbReference>
<evidence type="ECO:0000256" key="3">
    <source>
        <dbReference type="ARBA" id="ARBA00022475"/>
    </source>
</evidence>
<evidence type="ECO:0000256" key="11">
    <source>
        <dbReference type="SAM" id="Phobius"/>
    </source>
</evidence>
<dbReference type="EMBL" id="BSEV01000032">
    <property type="protein sequence ID" value="GLK14465.1"/>
    <property type="molecule type" value="Genomic_DNA"/>
</dbReference>
<comment type="caution">
    <text evidence="14">The sequence shown here is derived from an EMBL/GenBank/DDBJ whole genome shotgun (WGS) entry which is preliminary data.</text>
</comment>
<feature type="transmembrane region" description="Helical" evidence="11">
    <location>
        <begin position="285"/>
        <end position="306"/>
    </location>
</feature>
<evidence type="ECO:0000259" key="13">
    <source>
        <dbReference type="PROSITE" id="PS50929"/>
    </source>
</evidence>
<evidence type="ECO:0000313" key="14">
    <source>
        <dbReference type="EMBL" id="GLK14465.1"/>
    </source>
</evidence>
<evidence type="ECO:0000256" key="4">
    <source>
        <dbReference type="ARBA" id="ARBA00022692"/>
    </source>
</evidence>
<name>A0A9W6IBJ7_9ACTN</name>
<dbReference type="InterPro" id="IPR017871">
    <property type="entry name" value="ABC_transporter-like_CS"/>
</dbReference>
<dbReference type="PROSITE" id="PS00211">
    <property type="entry name" value="ABC_TRANSPORTER_1"/>
    <property type="match status" value="1"/>
</dbReference>
<keyword evidence="5" id="KW-0547">Nucleotide-binding</keyword>
<feature type="transmembrane region" description="Helical" evidence="11">
    <location>
        <begin position="167"/>
        <end position="188"/>
    </location>
</feature>
<protein>
    <submittedName>
        <fullName evidence="14">ABC transporter</fullName>
    </submittedName>
</protein>
<dbReference type="GO" id="GO:0034040">
    <property type="term" value="F:ATPase-coupled lipid transmembrane transporter activity"/>
    <property type="evidence" value="ECO:0007669"/>
    <property type="project" value="TreeGrafter"/>
</dbReference>
<dbReference type="SUPFAM" id="SSF90123">
    <property type="entry name" value="ABC transporter transmembrane region"/>
    <property type="match status" value="2"/>
</dbReference>
<dbReference type="CDD" id="cd18546">
    <property type="entry name" value="ABC_6TM_Rv0194_D2_like"/>
    <property type="match status" value="1"/>
</dbReference>
<feature type="transmembrane region" description="Helical" evidence="11">
    <location>
        <begin position="824"/>
        <end position="842"/>
    </location>
</feature>
<keyword evidence="3" id="KW-1003">Cell membrane</keyword>
<dbReference type="PROSITE" id="PS50893">
    <property type="entry name" value="ABC_TRANSPORTER_2"/>
    <property type="match status" value="2"/>
</dbReference>
<feature type="transmembrane region" description="Helical" evidence="11">
    <location>
        <begin position="250"/>
        <end position="273"/>
    </location>
</feature>
<feature type="domain" description="ABC transporter" evidence="12">
    <location>
        <begin position="342"/>
        <end position="580"/>
    </location>
</feature>
<evidence type="ECO:0000259" key="12">
    <source>
        <dbReference type="PROSITE" id="PS50893"/>
    </source>
</evidence>
<keyword evidence="2" id="KW-0813">Transport</keyword>
<dbReference type="InterPro" id="IPR003593">
    <property type="entry name" value="AAA+_ATPase"/>
</dbReference>
<dbReference type="SUPFAM" id="SSF52540">
    <property type="entry name" value="P-loop containing nucleoside triphosphate hydrolases"/>
    <property type="match status" value="2"/>
</dbReference>